<comment type="caution">
    <text evidence="11">The sequence shown here is derived from an EMBL/GenBank/DDBJ whole genome shotgun (WGS) entry which is preliminary data.</text>
</comment>
<dbReference type="EC" id="6.5.1.8" evidence="1"/>
<dbReference type="PANTHER" id="PTHR11118:SF1">
    <property type="entry name" value="RNA-SPLICING LIGASE RTCB HOMOLOG"/>
    <property type="match status" value="1"/>
</dbReference>
<feature type="binding site" evidence="9">
    <location>
        <position position="413"/>
    </location>
    <ligand>
        <name>GMP</name>
        <dbReference type="ChEBI" id="CHEBI:58115"/>
    </ligand>
</feature>
<organism evidence="11 12">
    <name type="scientific">Tilletia horrida</name>
    <dbReference type="NCBI Taxonomy" id="155126"/>
    <lineage>
        <taxon>Eukaryota</taxon>
        <taxon>Fungi</taxon>
        <taxon>Dikarya</taxon>
        <taxon>Basidiomycota</taxon>
        <taxon>Ustilaginomycotina</taxon>
        <taxon>Exobasidiomycetes</taxon>
        <taxon>Tilletiales</taxon>
        <taxon>Tilletiaceae</taxon>
        <taxon>Tilletia</taxon>
    </lineage>
</organism>
<evidence type="ECO:0000256" key="2">
    <source>
        <dbReference type="ARBA" id="ARBA00022598"/>
    </source>
</evidence>
<dbReference type="Pfam" id="PF01139">
    <property type="entry name" value="RtcB"/>
    <property type="match status" value="1"/>
</dbReference>
<accession>A0AAN6GF56</accession>
<gene>
    <name evidence="11" type="ORF">OC842_002544</name>
</gene>
<dbReference type="GO" id="GO:0005525">
    <property type="term" value="F:GTP binding"/>
    <property type="evidence" value="ECO:0007669"/>
    <property type="project" value="UniProtKB-KW"/>
</dbReference>
<feature type="binding site" evidence="9">
    <location>
        <begin position="248"/>
        <end position="252"/>
    </location>
    <ligand>
        <name>GMP</name>
        <dbReference type="ChEBI" id="CHEBI:58115"/>
    </ligand>
</feature>
<feature type="binding site" evidence="9">
    <location>
        <begin position="363"/>
        <end position="364"/>
    </location>
    <ligand>
        <name>GMP</name>
        <dbReference type="ChEBI" id="CHEBI:58115"/>
    </ligand>
</feature>
<evidence type="ECO:0000256" key="8">
    <source>
        <dbReference type="PIRSR" id="PIRSR601233-1"/>
    </source>
</evidence>
<reference evidence="11" key="1">
    <citation type="journal article" date="2023" name="PhytoFront">
        <title>Draft Genome Resources of Seven Strains of Tilletia horrida, Causal Agent of Kernel Smut of Rice.</title>
        <authorList>
            <person name="Khanal S."/>
            <person name="Antony Babu S."/>
            <person name="Zhou X.G."/>
        </authorList>
    </citation>
    <scope>NUCLEOTIDE SEQUENCE</scope>
    <source>
        <strain evidence="11">TX3</strain>
    </source>
</reference>
<feature type="binding site" evidence="10">
    <location>
        <position position="280"/>
    </location>
    <ligand>
        <name>Mn(2+)</name>
        <dbReference type="ChEBI" id="CHEBI:29035"/>
        <label>2</label>
    </ligand>
</feature>
<feature type="binding site" evidence="10">
    <location>
        <position position="249"/>
    </location>
    <ligand>
        <name>Mn(2+)</name>
        <dbReference type="ChEBI" id="CHEBI:29035"/>
        <label>1</label>
    </ligand>
</feature>
<evidence type="ECO:0000313" key="12">
    <source>
        <dbReference type="Proteomes" id="UP001176521"/>
    </source>
</evidence>
<dbReference type="GO" id="GO:0006396">
    <property type="term" value="P:RNA processing"/>
    <property type="evidence" value="ECO:0007669"/>
    <property type="project" value="InterPro"/>
</dbReference>
<protein>
    <recommendedName>
        <fullName evidence="1">3'-phosphate/5'-hydroxy nucleic acid ligase</fullName>
        <ecNumber evidence="1">6.5.1.8</ecNumber>
    </recommendedName>
</protein>
<comment type="catalytic activity">
    <reaction evidence="7">
        <text>a 3'-end 3'-phospho-ribonucleotide-RNA + a 5'-end dephospho-ribonucleoside-RNA + GTP = a ribonucleotidyl-ribonucleotide-RNA + GMP + diphosphate</text>
        <dbReference type="Rhea" id="RHEA:68076"/>
        <dbReference type="Rhea" id="RHEA-COMP:10463"/>
        <dbReference type="Rhea" id="RHEA-COMP:13936"/>
        <dbReference type="Rhea" id="RHEA-COMP:17355"/>
        <dbReference type="ChEBI" id="CHEBI:33019"/>
        <dbReference type="ChEBI" id="CHEBI:37565"/>
        <dbReference type="ChEBI" id="CHEBI:58115"/>
        <dbReference type="ChEBI" id="CHEBI:83062"/>
        <dbReference type="ChEBI" id="CHEBI:138284"/>
        <dbReference type="ChEBI" id="CHEBI:173118"/>
        <dbReference type="EC" id="6.5.1.8"/>
    </reaction>
</comment>
<comment type="cofactor">
    <cofactor evidence="10">
        <name>Mn(2+)</name>
        <dbReference type="ChEBI" id="CHEBI:29035"/>
    </cofactor>
    <text evidence="10">Binds 2 manganese ions per subunit.</text>
</comment>
<evidence type="ECO:0000256" key="4">
    <source>
        <dbReference type="ARBA" id="ARBA00022741"/>
    </source>
</evidence>
<keyword evidence="5 9" id="KW-0342">GTP-binding</keyword>
<dbReference type="InterPro" id="IPR017510">
    <property type="entry name" value="RtcB2"/>
</dbReference>
<evidence type="ECO:0000313" key="11">
    <source>
        <dbReference type="EMBL" id="KAK0534762.1"/>
    </source>
</evidence>
<dbReference type="InterPro" id="IPR001233">
    <property type="entry name" value="RtcB"/>
</dbReference>
<evidence type="ECO:0000256" key="7">
    <source>
        <dbReference type="ARBA" id="ARBA00047746"/>
    </source>
</evidence>
<dbReference type="GO" id="GO:0170057">
    <property type="term" value="F:RNA ligase (GTP) activity"/>
    <property type="evidence" value="ECO:0007669"/>
    <property type="project" value="UniProtKB-EC"/>
</dbReference>
<keyword evidence="12" id="KW-1185">Reference proteome</keyword>
<dbReference type="Proteomes" id="UP001176521">
    <property type="component" value="Unassembled WGS sequence"/>
</dbReference>
<keyword evidence="4 9" id="KW-0547">Nucleotide-binding</keyword>
<dbReference type="InterPro" id="IPR036025">
    <property type="entry name" value="RtcB-like_sf"/>
</dbReference>
<dbReference type="SUPFAM" id="SSF103365">
    <property type="entry name" value="Hypothetical protein PH1602"/>
    <property type="match status" value="1"/>
</dbReference>
<evidence type="ECO:0000256" key="6">
    <source>
        <dbReference type="ARBA" id="ARBA00023211"/>
    </source>
</evidence>
<dbReference type="GO" id="GO:0046872">
    <property type="term" value="F:metal ion binding"/>
    <property type="evidence" value="ECO:0007669"/>
    <property type="project" value="UniProtKB-KW"/>
</dbReference>
<keyword evidence="3 10" id="KW-0479">Metal-binding</keyword>
<feature type="binding site" evidence="10">
    <location>
        <position position="164"/>
    </location>
    <ligand>
        <name>Mn(2+)</name>
        <dbReference type="ChEBI" id="CHEBI:29035"/>
        <label>1</label>
    </ligand>
</feature>
<evidence type="ECO:0000256" key="5">
    <source>
        <dbReference type="ARBA" id="ARBA00023134"/>
    </source>
</evidence>
<evidence type="ECO:0000256" key="3">
    <source>
        <dbReference type="ARBA" id="ARBA00022723"/>
    </source>
</evidence>
<keyword evidence="2" id="KW-0436">Ligase</keyword>
<evidence type="ECO:0000256" key="10">
    <source>
        <dbReference type="PIRSR" id="PIRSR601233-3"/>
    </source>
</evidence>
<feature type="binding site" evidence="9">
    <location>
        <begin position="431"/>
        <end position="434"/>
    </location>
    <ligand>
        <name>GMP</name>
        <dbReference type="ChEBI" id="CHEBI:58115"/>
    </ligand>
</feature>
<name>A0AAN6GF56_9BASI</name>
<keyword evidence="6 10" id="KW-0464">Manganese</keyword>
<feature type="binding site" evidence="10">
    <location>
        <position position="363"/>
    </location>
    <ligand>
        <name>Mn(2+)</name>
        <dbReference type="ChEBI" id="CHEBI:29035"/>
        <label>2</label>
    </ligand>
</feature>
<dbReference type="AlphaFoldDB" id="A0AAN6GF56"/>
<proteinExistence type="predicted"/>
<feature type="binding site" evidence="9">
    <location>
        <position position="514"/>
    </location>
    <ligand>
        <name>GMP</name>
        <dbReference type="ChEBI" id="CHEBI:58115"/>
    </ligand>
</feature>
<dbReference type="GO" id="GO:0003972">
    <property type="term" value="F:RNA ligase (ATP) activity"/>
    <property type="evidence" value="ECO:0007669"/>
    <property type="project" value="TreeGrafter"/>
</dbReference>
<evidence type="ECO:0000256" key="9">
    <source>
        <dbReference type="PIRSR" id="PIRSR601233-2"/>
    </source>
</evidence>
<dbReference type="EMBL" id="JAPDMQ010000110">
    <property type="protein sequence ID" value="KAK0534762.1"/>
    <property type="molecule type" value="Genomic_DNA"/>
</dbReference>
<evidence type="ECO:0000256" key="1">
    <source>
        <dbReference type="ARBA" id="ARBA00012726"/>
    </source>
</evidence>
<dbReference type="Gene3D" id="3.90.1860.10">
    <property type="entry name" value="tRNA-splicing ligase RtcB"/>
    <property type="match status" value="1"/>
</dbReference>
<feature type="active site" description="GMP-histidine intermediate" evidence="8">
    <location>
        <position position="431"/>
    </location>
</feature>
<sequence length="517" mass="55423">MPSVRATLVSNLHQNQQTVAVFPSSTVRKEDIFKLAKNKLGIKRAGRIFTADGAELTGSSGSDAFIDVANGMTLLVSTEVGFIGAIKEAESGPPASTARPSARVLSLAVSTDQDSIDQLHLSARLPSMRLVAAMPDLHAGSRRHPVGAAFVSAGRIFPALVGGDIGCGMLLLRTRLDAGANVDRMAVKMRGIGVPEGLEGEWTHGCEAWKRHCGFEDFTLSPSAEEAGSSAIDTQRFDRSLGTIGAGNHFAELTVIEEVVDETLFAQLGLDYNRLLLLVHSGSRGLGAAVLDATEPELDTHGSLNADSEQARTYLRRQEDAIRWAKANRMLIAHRVLAVMGERAYDDSPETLLPERQILDICHNRVDRVSEDEAAVLGLGGEGEGSSLWIHRKGAAPSTEGLVVIPGSRGTLSYVVQPIGDGRASALSLAHGAGRSLSRHKAHALMSRKYNEESRIATLLERTPLGGRVICEDRALLYEEAPEAYKDAGAVVRALEEAGAVKVVMKLRPMVTYKCTR</sequence>
<dbReference type="PANTHER" id="PTHR11118">
    <property type="entry name" value="RNA-SPLICING LIGASE RTCB HOMOLOG"/>
    <property type="match status" value="1"/>
</dbReference>
<dbReference type="NCBIfam" id="TIGR03073">
    <property type="entry name" value="release_rtcB"/>
    <property type="match status" value="1"/>
</dbReference>